<reference evidence="10 11" key="1">
    <citation type="submission" date="2023-08" db="EMBL/GenBank/DDBJ databases">
        <title>Black Yeasts Isolated from many extreme environments.</title>
        <authorList>
            <person name="Coleine C."/>
            <person name="Stajich J.E."/>
            <person name="Selbmann L."/>
        </authorList>
    </citation>
    <scope>NUCLEOTIDE SEQUENCE [LARGE SCALE GENOMIC DNA]</scope>
    <source>
        <strain evidence="10 11">CCFEE 536</strain>
    </source>
</reference>
<proteinExistence type="inferred from homology"/>
<evidence type="ECO:0000256" key="8">
    <source>
        <dbReference type="SAM" id="Phobius"/>
    </source>
</evidence>
<feature type="domain" description="Major facilitator superfamily (MFS) profile" evidence="9">
    <location>
        <begin position="98"/>
        <end position="488"/>
    </location>
</feature>
<dbReference type="PANTHER" id="PTHR11360">
    <property type="entry name" value="MONOCARBOXYLATE TRANSPORTER"/>
    <property type="match status" value="1"/>
</dbReference>
<evidence type="ECO:0000313" key="10">
    <source>
        <dbReference type="EMBL" id="KAK5119673.1"/>
    </source>
</evidence>
<dbReference type="Proteomes" id="UP001357485">
    <property type="component" value="Unassembled WGS sequence"/>
</dbReference>
<evidence type="ECO:0000256" key="2">
    <source>
        <dbReference type="ARBA" id="ARBA00006727"/>
    </source>
</evidence>
<keyword evidence="4 8" id="KW-0812">Transmembrane</keyword>
<dbReference type="Pfam" id="PF07690">
    <property type="entry name" value="MFS_1"/>
    <property type="match status" value="1"/>
</dbReference>
<dbReference type="InterPro" id="IPR050327">
    <property type="entry name" value="Proton-linked_MCT"/>
</dbReference>
<keyword evidence="5 8" id="KW-1133">Transmembrane helix</keyword>
<name>A0ABR0KRL0_9PEZI</name>
<evidence type="ECO:0000256" key="7">
    <source>
        <dbReference type="SAM" id="MobiDB-lite"/>
    </source>
</evidence>
<comment type="caution">
    <text evidence="10">The sequence shown here is derived from an EMBL/GenBank/DDBJ whole genome shotgun (WGS) entry which is preliminary data.</text>
</comment>
<feature type="region of interest" description="Disordered" evidence="7">
    <location>
        <begin position="61"/>
        <end position="88"/>
    </location>
</feature>
<feature type="region of interest" description="Disordered" evidence="7">
    <location>
        <begin position="1"/>
        <end position="40"/>
    </location>
</feature>
<evidence type="ECO:0000256" key="6">
    <source>
        <dbReference type="ARBA" id="ARBA00023136"/>
    </source>
</evidence>
<dbReference type="PROSITE" id="PS50850">
    <property type="entry name" value="MFS"/>
    <property type="match status" value="1"/>
</dbReference>
<feature type="transmembrane region" description="Helical" evidence="8">
    <location>
        <begin position="257"/>
        <end position="279"/>
    </location>
</feature>
<evidence type="ECO:0000256" key="1">
    <source>
        <dbReference type="ARBA" id="ARBA00004141"/>
    </source>
</evidence>
<dbReference type="InterPro" id="IPR011701">
    <property type="entry name" value="MFS"/>
</dbReference>
<evidence type="ECO:0000313" key="11">
    <source>
        <dbReference type="Proteomes" id="UP001357485"/>
    </source>
</evidence>
<sequence length="490" mass="53072">MSWSSKYSQDERGYSLDQTTREGSIHSHVSSTHSEKRLSRSNPLDYYGKISVEAMALPQIGPKRQGGDVEKGPASKGPPPGMPPGFDPSQFPDGGLEAWMVIAGGFCCLFCSFGWINCIGVFQDYYQSHQLAHLSPSTIAWITSLETFMMFAGGPVIGKLYDNYGPRHLLITGTILHVFGLMMTSISYKYYQFILAQGIVSPIGASMIFYPALSTAMTWFFKRRALALGVIASGSSFGGVIFPIMVEQLVPQVGFGWTMRICAFLILCMMIIANLTVHSRTPPNPRPLVLMEFVRPLKELPFALITLGSLFFFFGMFLPINYIILQAMRDGMSARLAGYLVPILNGVSLFGRIIPGYVADKVGRFNVMVTMCFFTGIIVLALWMPAASNAPIILFTALYGFGSGAFISMSPSLIAQVSDVRQIGVRTGTLYAIISVAALVSNPIGGALVVGMKGSYVGLQVFCGVMCLAGGAMMLAARIVVGGTSLKKKV</sequence>
<feature type="transmembrane region" description="Helical" evidence="8">
    <location>
        <begin position="169"/>
        <end position="188"/>
    </location>
</feature>
<protein>
    <recommendedName>
        <fullName evidence="9">Major facilitator superfamily (MFS) profile domain-containing protein</fullName>
    </recommendedName>
</protein>
<feature type="transmembrane region" description="Helical" evidence="8">
    <location>
        <begin position="365"/>
        <end position="384"/>
    </location>
</feature>
<dbReference type="InterPro" id="IPR020846">
    <property type="entry name" value="MFS_dom"/>
</dbReference>
<keyword evidence="6 8" id="KW-0472">Membrane</keyword>
<keyword evidence="11" id="KW-1185">Reference proteome</keyword>
<feature type="transmembrane region" description="Helical" evidence="8">
    <location>
        <begin position="98"/>
        <end position="122"/>
    </location>
</feature>
<dbReference type="SUPFAM" id="SSF103473">
    <property type="entry name" value="MFS general substrate transporter"/>
    <property type="match status" value="1"/>
</dbReference>
<feature type="transmembrane region" description="Helical" evidence="8">
    <location>
        <begin position="457"/>
        <end position="481"/>
    </location>
</feature>
<feature type="transmembrane region" description="Helical" evidence="8">
    <location>
        <begin position="430"/>
        <end position="451"/>
    </location>
</feature>
<dbReference type="PANTHER" id="PTHR11360:SF224">
    <property type="entry name" value="MAJOR FACILITATOR SUPERFAMILY (MFS) PROFILE DOMAIN-CONTAINING PROTEIN-RELATED"/>
    <property type="match status" value="1"/>
</dbReference>
<feature type="compositionally biased region" description="Basic and acidic residues" evidence="7">
    <location>
        <begin position="8"/>
        <end position="25"/>
    </location>
</feature>
<comment type="similarity">
    <text evidence="2">Belongs to the major facilitator superfamily. Monocarboxylate porter (TC 2.A.1.13) family.</text>
</comment>
<dbReference type="EMBL" id="JAVRRA010025291">
    <property type="protein sequence ID" value="KAK5119673.1"/>
    <property type="molecule type" value="Genomic_DNA"/>
</dbReference>
<feature type="transmembrane region" description="Helical" evidence="8">
    <location>
        <begin position="336"/>
        <end position="358"/>
    </location>
</feature>
<feature type="transmembrane region" description="Helical" evidence="8">
    <location>
        <begin position="300"/>
        <end position="324"/>
    </location>
</feature>
<evidence type="ECO:0000259" key="9">
    <source>
        <dbReference type="PROSITE" id="PS50850"/>
    </source>
</evidence>
<feature type="transmembrane region" description="Helical" evidence="8">
    <location>
        <begin position="134"/>
        <end position="157"/>
    </location>
</feature>
<feature type="transmembrane region" description="Helical" evidence="8">
    <location>
        <begin position="225"/>
        <end position="245"/>
    </location>
</feature>
<evidence type="ECO:0000256" key="5">
    <source>
        <dbReference type="ARBA" id="ARBA00022989"/>
    </source>
</evidence>
<comment type="subcellular location">
    <subcellularLocation>
        <location evidence="1">Membrane</location>
        <topology evidence="1">Multi-pass membrane protein</topology>
    </subcellularLocation>
</comment>
<evidence type="ECO:0000256" key="3">
    <source>
        <dbReference type="ARBA" id="ARBA00022448"/>
    </source>
</evidence>
<feature type="transmembrane region" description="Helical" evidence="8">
    <location>
        <begin position="390"/>
        <end position="409"/>
    </location>
</feature>
<dbReference type="Gene3D" id="1.20.1250.20">
    <property type="entry name" value="MFS general substrate transporter like domains"/>
    <property type="match status" value="2"/>
</dbReference>
<dbReference type="CDD" id="cd17352">
    <property type="entry name" value="MFS_MCT_SLC16"/>
    <property type="match status" value="1"/>
</dbReference>
<accession>A0ABR0KRL0</accession>
<evidence type="ECO:0000256" key="4">
    <source>
        <dbReference type="ARBA" id="ARBA00022692"/>
    </source>
</evidence>
<organism evidence="10 11">
    <name type="scientific">Cryomyces antarcticus</name>
    <dbReference type="NCBI Taxonomy" id="329879"/>
    <lineage>
        <taxon>Eukaryota</taxon>
        <taxon>Fungi</taxon>
        <taxon>Dikarya</taxon>
        <taxon>Ascomycota</taxon>
        <taxon>Pezizomycotina</taxon>
        <taxon>Dothideomycetes</taxon>
        <taxon>Dothideomycetes incertae sedis</taxon>
        <taxon>Cryomyces</taxon>
    </lineage>
</organism>
<keyword evidence="3" id="KW-0813">Transport</keyword>
<gene>
    <name evidence="10" type="ORF">LTR16_004748</name>
</gene>
<feature type="compositionally biased region" description="Pro residues" evidence="7">
    <location>
        <begin position="76"/>
        <end position="86"/>
    </location>
</feature>
<feature type="transmembrane region" description="Helical" evidence="8">
    <location>
        <begin position="194"/>
        <end position="213"/>
    </location>
</feature>
<dbReference type="InterPro" id="IPR036259">
    <property type="entry name" value="MFS_trans_sf"/>
</dbReference>